<dbReference type="InterPro" id="IPR003226">
    <property type="entry name" value="MYG1_exonuclease"/>
</dbReference>
<dbReference type="AlphaFoldDB" id="A0A5N5P1V8"/>
<evidence type="ECO:0000313" key="2">
    <source>
        <dbReference type="EMBL" id="KAB5573409.1"/>
    </source>
</evidence>
<sequence length="242" mass="27664">MDTRFLRVLEGLDDVLDVGGVYDPSGDRYDGHQKGFGEVFGHEFSSKLGSAGLVYKHFGKEIIAKEPQLNEDNQDVHRLFLAVYKSLMFYLCSSPKRLCKYYKLLISIISKFSKDYAGFVNSLVDNFGHEHDKRTAHEASGSLETLHTMLGWCYVESWVGMWLAAFFPPLKNTLFYLLPAIDAINNGINHYDMDQPPRYVKNTHNVFRVGRLNLNWTDPDQSHKKENEAFERAMAITGNEIA</sequence>
<evidence type="ECO:0000313" key="3">
    <source>
        <dbReference type="Proteomes" id="UP000326939"/>
    </source>
</evidence>
<proteinExistence type="inferred from homology"/>
<organism evidence="2 3">
    <name type="scientific">Salix brachista</name>
    <dbReference type="NCBI Taxonomy" id="2182728"/>
    <lineage>
        <taxon>Eukaryota</taxon>
        <taxon>Viridiplantae</taxon>
        <taxon>Streptophyta</taxon>
        <taxon>Embryophyta</taxon>
        <taxon>Tracheophyta</taxon>
        <taxon>Spermatophyta</taxon>
        <taxon>Magnoliopsida</taxon>
        <taxon>eudicotyledons</taxon>
        <taxon>Gunneridae</taxon>
        <taxon>Pentapetalae</taxon>
        <taxon>rosids</taxon>
        <taxon>fabids</taxon>
        <taxon>Malpighiales</taxon>
        <taxon>Salicaceae</taxon>
        <taxon>Saliceae</taxon>
        <taxon>Salix</taxon>
    </lineage>
</organism>
<gene>
    <name evidence="2" type="ORF">DKX38_000603</name>
</gene>
<name>A0A5N5P1V8_9ROSI</name>
<protein>
    <submittedName>
        <fullName evidence="2">Uncharacterized protein</fullName>
    </submittedName>
</protein>
<accession>A0A5N5P1V8</accession>
<dbReference type="GO" id="GO:0005634">
    <property type="term" value="C:nucleus"/>
    <property type="evidence" value="ECO:0007669"/>
    <property type="project" value="TreeGrafter"/>
</dbReference>
<dbReference type="GO" id="GO:0005737">
    <property type="term" value="C:cytoplasm"/>
    <property type="evidence" value="ECO:0007669"/>
    <property type="project" value="TreeGrafter"/>
</dbReference>
<dbReference type="PANTHER" id="PTHR11215:SF1">
    <property type="entry name" value="MYG1 EXONUCLEASE"/>
    <property type="match status" value="1"/>
</dbReference>
<dbReference type="Proteomes" id="UP000326939">
    <property type="component" value="Chromosome 1"/>
</dbReference>
<dbReference type="PANTHER" id="PTHR11215">
    <property type="entry name" value="METAL DEPENDENT HYDROLASE - RELATED"/>
    <property type="match status" value="1"/>
</dbReference>
<dbReference type="EMBL" id="VDCV01000001">
    <property type="protein sequence ID" value="KAB5573409.1"/>
    <property type="molecule type" value="Genomic_DNA"/>
</dbReference>
<reference evidence="3" key="1">
    <citation type="journal article" date="2019" name="Gigascience">
        <title>De novo genome assembly of the endangered Acer yangbiense, a plant species with extremely small populations endemic to Yunnan Province, China.</title>
        <authorList>
            <person name="Yang J."/>
            <person name="Wariss H.M."/>
            <person name="Tao L."/>
            <person name="Zhang R."/>
            <person name="Yun Q."/>
            <person name="Hollingsworth P."/>
            <person name="Dao Z."/>
            <person name="Luo G."/>
            <person name="Guo H."/>
            <person name="Ma Y."/>
            <person name="Sun W."/>
        </authorList>
    </citation>
    <scope>NUCLEOTIDE SEQUENCE [LARGE SCALE GENOMIC DNA]</scope>
    <source>
        <strain evidence="3">cv. br00</strain>
    </source>
</reference>
<evidence type="ECO:0000256" key="1">
    <source>
        <dbReference type="ARBA" id="ARBA00010105"/>
    </source>
</evidence>
<comment type="similarity">
    <text evidence="1">Belongs to the MYG1 family.</text>
</comment>
<comment type="caution">
    <text evidence="2">The sequence shown here is derived from an EMBL/GenBank/DDBJ whole genome shotgun (WGS) entry which is preliminary data.</text>
</comment>
<dbReference type="Pfam" id="PF03690">
    <property type="entry name" value="MYG1_exonuc"/>
    <property type="match status" value="2"/>
</dbReference>
<keyword evidence="3" id="KW-1185">Reference proteome</keyword>